<dbReference type="CDD" id="cd13241">
    <property type="entry name" value="PH2_Kalirin_Trio_p63RhoGEF"/>
    <property type="match status" value="1"/>
</dbReference>
<evidence type="ECO:0000256" key="5">
    <source>
        <dbReference type="ARBA" id="ARBA00022658"/>
    </source>
</evidence>
<dbReference type="SMART" id="SM00233">
    <property type="entry name" value="PH"/>
    <property type="match status" value="1"/>
</dbReference>
<dbReference type="InterPro" id="IPR013783">
    <property type="entry name" value="Ig-like_fold"/>
</dbReference>
<dbReference type="InterPro" id="IPR001331">
    <property type="entry name" value="GDS_CDC24_CS"/>
</dbReference>
<dbReference type="GO" id="GO:0005085">
    <property type="term" value="F:guanyl-nucleotide exchange factor activity"/>
    <property type="evidence" value="ECO:0007669"/>
    <property type="project" value="UniProtKB-KW"/>
</dbReference>
<feature type="domain" description="PH" evidence="9">
    <location>
        <begin position="457"/>
        <end position="565"/>
    </location>
</feature>
<dbReference type="CDD" id="cd00160">
    <property type="entry name" value="RhoGEF"/>
    <property type="match status" value="1"/>
</dbReference>
<evidence type="ECO:0000313" key="12">
    <source>
        <dbReference type="Proteomes" id="UP000494206"/>
    </source>
</evidence>
<proteinExistence type="inferred from homology"/>
<dbReference type="Pfam" id="PF07679">
    <property type="entry name" value="I-set"/>
    <property type="match status" value="1"/>
</dbReference>
<dbReference type="PROSITE" id="PS50003">
    <property type="entry name" value="PH_DOMAIN"/>
    <property type="match status" value="1"/>
</dbReference>
<dbReference type="OrthoDB" id="10256089at2759"/>
<dbReference type="Gene3D" id="1.20.900.10">
    <property type="entry name" value="Dbl homology (DH) domain"/>
    <property type="match status" value="1"/>
</dbReference>
<dbReference type="GO" id="GO:0007411">
    <property type="term" value="P:axon guidance"/>
    <property type="evidence" value="ECO:0007669"/>
    <property type="project" value="TreeGrafter"/>
</dbReference>
<dbReference type="PROSITE" id="PS50010">
    <property type="entry name" value="DH_2"/>
    <property type="match status" value="1"/>
</dbReference>
<comment type="subcellular location">
    <subcellularLocation>
        <location evidence="1">Cytoplasm</location>
    </subcellularLocation>
</comment>
<dbReference type="Gene3D" id="2.60.40.10">
    <property type="entry name" value="Immunoglobulins"/>
    <property type="match status" value="1"/>
</dbReference>
<evidence type="ECO:0000256" key="2">
    <source>
        <dbReference type="ARBA" id="ARBA00006692"/>
    </source>
</evidence>
<dbReference type="InterPro" id="IPR011993">
    <property type="entry name" value="PH-like_dom_sf"/>
</dbReference>
<feature type="compositionally biased region" description="Low complexity" evidence="7">
    <location>
        <begin position="110"/>
        <end position="130"/>
    </location>
</feature>
<feature type="compositionally biased region" description="Low complexity" evidence="7">
    <location>
        <begin position="635"/>
        <end position="648"/>
    </location>
</feature>
<feature type="compositionally biased region" description="Basic and acidic residues" evidence="7">
    <location>
        <begin position="622"/>
        <end position="634"/>
    </location>
</feature>
<keyword evidence="5" id="KW-0344">Guanine-nucleotide releasing factor</keyword>
<dbReference type="SUPFAM" id="SSF50729">
    <property type="entry name" value="PH domain-like"/>
    <property type="match status" value="1"/>
</dbReference>
<evidence type="ECO:0000313" key="11">
    <source>
        <dbReference type="EMBL" id="CAB3408481.1"/>
    </source>
</evidence>
<evidence type="ECO:0000256" key="3">
    <source>
        <dbReference type="ARBA" id="ARBA00022443"/>
    </source>
</evidence>
<dbReference type="Pfam" id="PF00621">
    <property type="entry name" value="RhoGEF"/>
    <property type="match status" value="1"/>
</dbReference>
<evidence type="ECO:0000259" key="10">
    <source>
        <dbReference type="PROSITE" id="PS50010"/>
    </source>
</evidence>
<dbReference type="GO" id="GO:0005737">
    <property type="term" value="C:cytoplasm"/>
    <property type="evidence" value="ECO:0007669"/>
    <property type="project" value="UniProtKB-SubCell"/>
</dbReference>
<feature type="region of interest" description="Disordered" evidence="7">
    <location>
        <begin position="586"/>
        <end position="660"/>
    </location>
</feature>
<dbReference type="InterPro" id="IPR001452">
    <property type="entry name" value="SH3_domain"/>
</dbReference>
<dbReference type="GO" id="GO:0019898">
    <property type="term" value="C:extrinsic component of membrane"/>
    <property type="evidence" value="ECO:0007669"/>
    <property type="project" value="TreeGrafter"/>
</dbReference>
<feature type="compositionally biased region" description="Basic and acidic residues" evidence="7">
    <location>
        <begin position="9"/>
        <end position="19"/>
    </location>
</feature>
<name>A0A8S1F486_9PELO</name>
<dbReference type="FunFam" id="1.20.900.10:FF:000008">
    <property type="entry name" value="rho guanine nucleotide exchange factor 25"/>
    <property type="match status" value="1"/>
</dbReference>
<reference evidence="11 12" key="1">
    <citation type="submission" date="2020-04" db="EMBL/GenBank/DDBJ databases">
        <authorList>
            <person name="Laetsch R D."/>
            <person name="Stevens L."/>
            <person name="Kumar S."/>
            <person name="Blaxter L. M."/>
        </authorList>
    </citation>
    <scope>NUCLEOTIDE SEQUENCE [LARGE SCALE GENOMIC DNA]</scope>
</reference>
<comment type="similarity">
    <text evidence="2">Belongs to the protein kinase superfamily. CAMK Ser/Thr protein kinase family.</text>
</comment>
<feature type="compositionally biased region" description="Low complexity" evidence="7">
    <location>
        <begin position="138"/>
        <end position="148"/>
    </location>
</feature>
<feature type="compositionally biased region" description="Low complexity" evidence="7">
    <location>
        <begin position="162"/>
        <end position="183"/>
    </location>
</feature>
<dbReference type="PROSITE" id="PS50002">
    <property type="entry name" value="SH3"/>
    <property type="match status" value="1"/>
</dbReference>
<keyword evidence="4" id="KW-0963">Cytoplasm</keyword>
<evidence type="ECO:0000259" key="8">
    <source>
        <dbReference type="PROSITE" id="PS50002"/>
    </source>
</evidence>
<dbReference type="Proteomes" id="UP000494206">
    <property type="component" value="Unassembled WGS sequence"/>
</dbReference>
<dbReference type="PANTHER" id="PTHR22826:SF106">
    <property type="entry name" value="TRIO, ISOFORM A"/>
    <property type="match status" value="1"/>
</dbReference>
<evidence type="ECO:0000256" key="4">
    <source>
        <dbReference type="ARBA" id="ARBA00022490"/>
    </source>
</evidence>
<dbReference type="Gene3D" id="2.30.29.30">
    <property type="entry name" value="Pleckstrin-homology domain (PH domain)/Phosphotyrosine-binding domain (PTB)"/>
    <property type="match status" value="1"/>
</dbReference>
<evidence type="ECO:0000256" key="1">
    <source>
        <dbReference type="ARBA" id="ARBA00004496"/>
    </source>
</evidence>
<dbReference type="SMART" id="SM00325">
    <property type="entry name" value="RhoGEF"/>
    <property type="match status" value="1"/>
</dbReference>
<dbReference type="InterPro" id="IPR036116">
    <property type="entry name" value="FN3_sf"/>
</dbReference>
<dbReference type="SUPFAM" id="SSF49265">
    <property type="entry name" value="Fibronectin type III"/>
    <property type="match status" value="1"/>
</dbReference>
<dbReference type="InterPro" id="IPR003961">
    <property type="entry name" value="FN3_dom"/>
</dbReference>
<dbReference type="PROSITE" id="PS00741">
    <property type="entry name" value="DH_1"/>
    <property type="match status" value="1"/>
</dbReference>
<dbReference type="SUPFAM" id="SSF48065">
    <property type="entry name" value="DBL homology domain (DH-domain)"/>
    <property type="match status" value="1"/>
</dbReference>
<dbReference type="Pfam" id="PF22697">
    <property type="entry name" value="SOS1_NGEF_PH"/>
    <property type="match status" value="1"/>
</dbReference>
<dbReference type="InterPro" id="IPR035899">
    <property type="entry name" value="DBL_dom_sf"/>
</dbReference>
<feature type="domain" description="SH3" evidence="8">
    <location>
        <begin position="651"/>
        <end position="710"/>
    </location>
</feature>
<dbReference type="InterPro" id="IPR013098">
    <property type="entry name" value="Ig_I-set"/>
</dbReference>
<evidence type="ECO:0000256" key="7">
    <source>
        <dbReference type="SAM" id="MobiDB-lite"/>
    </source>
</evidence>
<dbReference type="SUPFAM" id="SSF50044">
    <property type="entry name" value="SH3-domain"/>
    <property type="match status" value="1"/>
</dbReference>
<dbReference type="InterPro" id="IPR000219">
    <property type="entry name" value="DH_dom"/>
</dbReference>
<feature type="compositionally biased region" description="Polar residues" evidence="7">
    <location>
        <begin position="184"/>
        <end position="193"/>
    </location>
</feature>
<evidence type="ECO:0000259" key="9">
    <source>
        <dbReference type="PROSITE" id="PS50003"/>
    </source>
</evidence>
<dbReference type="GO" id="GO:0035556">
    <property type="term" value="P:intracellular signal transduction"/>
    <property type="evidence" value="ECO:0007669"/>
    <property type="project" value="InterPro"/>
</dbReference>
<dbReference type="PANTHER" id="PTHR22826">
    <property type="entry name" value="RHO GUANINE EXCHANGE FACTOR-RELATED"/>
    <property type="match status" value="1"/>
</dbReference>
<keyword evidence="12" id="KW-1185">Reference proteome</keyword>
<gene>
    <name evidence="11" type="ORF">CBOVIS_LOCUS10261</name>
</gene>
<evidence type="ECO:0000256" key="6">
    <source>
        <dbReference type="PROSITE-ProRule" id="PRU00192"/>
    </source>
</evidence>
<dbReference type="AlphaFoldDB" id="A0A8S1F486"/>
<keyword evidence="3 6" id="KW-0728">SH3 domain</keyword>
<sequence length="939" mass="103363">MRRSQTVESGERNDDDSTSKKCSSPSTKKERWSFAIKRRWFSSSTSRQSHDHHDVAIVVPQKTTLGGSTSGGAAESGSVPDRPDESSGSAVSKRKSLRRIFANSSKERSSQSNAASSSSSSAVTNRQSTSALPPNGHTSSTAESSSSAQQYPIGVLSSGEQPSTAANNSTTPSVAASAAAVTTPRHSLQSASTVAAVGSSQEEEKPEDNLPPPMQNITLNNTNMEESTNDVPAPAADATGAAEEAAPAVAEKTPEEMARFKRQYVLMELVETEQDYVRDLTSVVEGYIGNLEKMDLPADLVGKDKIIFANIAQILDFHKTCFLKEIEKSTENYEAAGAAFVKYERRLHTLYVKYCQNKPKSDYLVSQDDFEAFFAETKAKLGHKVALCDLLIKPVQRIMKYQLLLKDILKFTDRAKDRNEILLKALHVMHVVPKACDDMMQVGRLQNFDGNLGAQGKLIHQGTLQISESAAGTTQKPKDRRIFLFEQSAIFADHIPPKKEFGNPTYIFKNQIMVNKMVFDPVVPEDPLRFVIRSSDPSQGTMFIANAQTLEEKEEWVSKISEQLDQQKRLLAALVDPKRYMGGGDDLSSAMGSISMGPPGGGGNDKKNAPTSAPAKAGSSKKNSDASPKKESKSKSLFSFGKKPAKSPTSPPPLTANASCDYRKIREDEIDLKADEKVTIRDVKNGFARVEKSNGTIGKVPNYYLQIDEIPGENFAEQIEYRRNWYRRVDEIPCTTTTTTDVIADFDVILEMSKCQRPVITKDLEDVEAVEGDIVELAPVIVSHTDFTIVWHGPAVESKRARIQTNGSESRLIIERVNRTDIGAYSAIARNSFGVTSTVAFLNVILIPGAPEEFVGKISGDHVIRLKWKQEIGWKYCIEFKSKDADSFSVASTNITKAHVSLRNFVGDFYTFRVFAYNHRVRSDPSACVTVDFHKNIVN</sequence>
<dbReference type="EMBL" id="CADEPM010000007">
    <property type="protein sequence ID" value="CAB3408481.1"/>
    <property type="molecule type" value="Genomic_DNA"/>
</dbReference>
<protein>
    <submittedName>
        <fullName evidence="11">Uncharacterized protein</fullName>
    </submittedName>
</protein>
<dbReference type="InterPro" id="IPR036028">
    <property type="entry name" value="SH3-like_dom_sf"/>
</dbReference>
<feature type="domain" description="DH" evidence="10">
    <location>
        <begin position="261"/>
        <end position="439"/>
    </location>
</feature>
<feature type="compositionally biased region" description="Low complexity" evidence="7">
    <location>
        <begin position="588"/>
        <end position="597"/>
    </location>
</feature>
<feature type="region of interest" description="Disordered" evidence="7">
    <location>
        <begin position="1"/>
        <end position="216"/>
    </location>
</feature>
<accession>A0A8S1F486</accession>
<dbReference type="InterPro" id="IPR036179">
    <property type="entry name" value="Ig-like_dom_sf"/>
</dbReference>
<dbReference type="InterPro" id="IPR001849">
    <property type="entry name" value="PH_domain"/>
</dbReference>
<comment type="caution">
    <text evidence="11">The sequence shown here is derived from an EMBL/GenBank/DDBJ whole genome shotgun (WGS) entry which is preliminary data.</text>
</comment>
<dbReference type="InterPro" id="IPR055251">
    <property type="entry name" value="SOS1_NGEF_PH"/>
</dbReference>
<dbReference type="SUPFAM" id="SSF48726">
    <property type="entry name" value="Immunoglobulin"/>
    <property type="match status" value="1"/>
</dbReference>
<dbReference type="Gene3D" id="2.30.30.40">
    <property type="entry name" value="SH3 Domains"/>
    <property type="match status" value="1"/>
</dbReference>
<dbReference type="CDD" id="cd00063">
    <property type="entry name" value="FN3"/>
    <property type="match status" value="1"/>
</dbReference>
<organism evidence="11 12">
    <name type="scientific">Caenorhabditis bovis</name>
    <dbReference type="NCBI Taxonomy" id="2654633"/>
    <lineage>
        <taxon>Eukaryota</taxon>
        <taxon>Metazoa</taxon>
        <taxon>Ecdysozoa</taxon>
        <taxon>Nematoda</taxon>
        <taxon>Chromadorea</taxon>
        <taxon>Rhabditida</taxon>
        <taxon>Rhabditina</taxon>
        <taxon>Rhabditomorpha</taxon>
        <taxon>Rhabditoidea</taxon>
        <taxon>Rhabditidae</taxon>
        <taxon>Peloderinae</taxon>
        <taxon>Caenorhabditis</taxon>
    </lineage>
</organism>
<dbReference type="InterPro" id="IPR051336">
    <property type="entry name" value="RhoGEF_Guanine_NuclExch_SF"/>
</dbReference>